<keyword evidence="2" id="KW-0479">Metal-binding</keyword>
<comment type="caution">
    <text evidence="6">The sequence shown here is derived from an EMBL/GenBank/DDBJ whole genome shotgun (WGS) entry which is preliminary data.</text>
</comment>
<keyword evidence="4" id="KW-0411">Iron-sulfur</keyword>
<dbReference type="InterPro" id="IPR017900">
    <property type="entry name" value="4Fe4S_Fe_S_CS"/>
</dbReference>
<dbReference type="InterPro" id="IPR050572">
    <property type="entry name" value="Fe-S_Ferredoxin"/>
</dbReference>
<protein>
    <recommendedName>
        <fullName evidence="5">4Fe-4S ferredoxin-type domain-containing protein</fullName>
    </recommendedName>
</protein>
<feature type="domain" description="4Fe-4S ferredoxin-type" evidence="5">
    <location>
        <begin position="38"/>
        <end position="68"/>
    </location>
</feature>
<dbReference type="GO" id="GO:0046872">
    <property type="term" value="F:metal ion binding"/>
    <property type="evidence" value="ECO:0007669"/>
    <property type="project" value="UniProtKB-KW"/>
</dbReference>
<dbReference type="PANTHER" id="PTHR43687:SF4">
    <property type="entry name" value="BLR5484 PROTEIN"/>
    <property type="match status" value="1"/>
</dbReference>
<dbReference type="SUPFAM" id="SSF54862">
    <property type="entry name" value="4Fe-4S ferredoxins"/>
    <property type="match status" value="1"/>
</dbReference>
<evidence type="ECO:0000256" key="4">
    <source>
        <dbReference type="ARBA" id="ARBA00023014"/>
    </source>
</evidence>
<dbReference type="Pfam" id="PF13237">
    <property type="entry name" value="Fer4_10"/>
    <property type="match status" value="1"/>
</dbReference>
<dbReference type="EMBL" id="LIZX01000156">
    <property type="protein sequence ID" value="KPJ64942.1"/>
    <property type="molecule type" value="Genomic_DNA"/>
</dbReference>
<name>A0A0S7XR52_UNCSA</name>
<proteinExistence type="predicted"/>
<dbReference type="PROSITE" id="PS51379">
    <property type="entry name" value="4FE4S_FER_2"/>
    <property type="match status" value="2"/>
</dbReference>
<dbReference type="GO" id="GO:0051539">
    <property type="term" value="F:4 iron, 4 sulfur cluster binding"/>
    <property type="evidence" value="ECO:0007669"/>
    <property type="project" value="UniProtKB-KW"/>
</dbReference>
<organism evidence="6 7">
    <name type="scientific">candidate division WOR-1 bacterium DG_54_3</name>
    <dbReference type="NCBI Taxonomy" id="1703775"/>
    <lineage>
        <taxon>Bacteria</taxon>
        <taxon>Bacillati</taxon>
        <taxon>Saganbacteria</taxon>
    </lineage>
</organism>
<feature type="domain" description="4Fe-4S ferredoxin-type" evidence="5">
    <location>
        <begin position="8"/>
        <end position="37"/>
    </location>
</feature>
<accession>A0A0S7XR52</accession>
<dbReference type="InterPro" id="IPR017896">
    <property type="entry name" value="4Fe4S_Fe-S-bd"/>
</dbReference>
<evidence type="ECO:0000256" key="1">
    <source>
        <dbReference type="ARBA" id="ARBA00022485"/>
    </source>
</evidence>
<keyword evidence="1" id="KW-0004">4Fe-4S</keyword>
<dbReference type="Gene3D" id="3.30.70.20">
    <property type="match status" value="1"/>
</dbReference>
<dbReference type="PANTHER" id="PTHR43687">
    <property type="entry name" value="ADENYLYLSULFATE REDUCTASE, BETA SUBUNIT"/>
    <property type="match status" value="1"/>
</dbReference>
<evidence type="ECO:0000256" key="3">
    <source>
        <dbReference type="ARBA" id="ARBA00023004"/>
    </source>
</evidence>
<evidence type="ECO:0000259" key="5">
    <source>
        <dbReference type="PROSITE" id="PS51379"/>
    </source>
</evidence>
<evidence type="ECO:0000313" key="6">
    <source>
        <dbReference type="EMBL" id="KPJ64942.1"/>
    </source>
</evidence>
<dbReference type="PATRIC" id="fig|1703775.3.peg.1372"/>
<evidence type="ECO:0000313" key="7">
    <source>
        <dbReference type="Proteomes" id="UP000051861"/>
    </source>
</evidence>
<gene>
    <name evidence="6" type="ORF">AMJ44_11855</name>
</gene>
<evidence type="ECO:0000256" key="2">
    <source>
        <dbReference type="ARBA" id="ARBA00022723"/>
    </source>
</evidence>
<sequence>MTSKEKGERVHVFEAWCKKCGICVAFCPTRALTSDKDGLPVLTSPDKCTLCGMCELRCPDFAIAVKAREKKEPRENK</sequence>
<keyword evidence="3" id="KW-0408">Iron</keyword>
<reference evidence="6 7" key="1">
    <citation type="journal article" date="2015" name="Microbiome">
        <title>Genomic resolution of linkages in carbon, nitrogen, and sulfur cycling among widespread estuary sediment bacteria.</title>
        <authorList>
            <person name="Baker B.J."/>
            <person name="Lazar C.S."/>
            <person name="Teske A.P."/>
            <person name="Dick G.J."/>
        </authorList>
    </citation>
    <scope>NUCLEOTIDE SEQUENCE [LARGE SCALE GENOMIC DNA]</scope>
    <source>
        <strain evidence="6">DG_54_3</strain>
    </source>
</reference>
<dbReference type="AlphaFoldDB" id="A0A0S7XR52"/>
<dbReference type="PROSITE" id="PS00198">
    <property type="entry name" value="4FE4S_FER_1"/>
    <property type="match status" value="1"/>
</dbReference>
<dbReference type="Proteomes" id="UP000051861">
    <property type="component" value="Unassembled WGS sequence"/>
</dbReference>